<reference evidence="2 3" key="1">
    <citation type="submission" date="2018-11" db="EMBL/GenBank/DDBJ databases">
        <title>Sequencing the genomes of 1000 actinobacteria strains.</title>
        <authorList>
            <person name="Klenk H.-P."/>
        </authorList>
    </citation>
    <scope>NUCLEOTIDE SEQUENCE [LARGE SCALE GENOMIC DNA]</scope>
    <source>
        <strain evidence="2 3">DSM 14012</strain>
    </source>
</reference>
<feature type="domain" description="PRISE-like Rossmann-fold" evidence="1">
    <location>
        <begin position="71"/>
        <end position="359"/>
    </location>
</feature>
<proteinExistence type="predicted"/>
<dbReference type="SUPFAM" id="SSF51735">
    <property type="entry name" value="NAD(P)-binding Rossmann-fold domains"/>
    <property type="match status" value="1"/>
</dbReference>
<evidence type="ECO:0000313" key="2">
    <source>
        <dbReference type="EMBL" id="ROR83774.1"/>
    </source>
</evidence>
<dbReference type="Proteomes" id="UP000266915">
    <property type="component" value="Unassembled WGS sequence"/>
</dbReference>
<dbReference type="Pfam" id="PF22917">
    <property type="entry name" value="PRISE"/>
    <property type="match status" value="1"/>
</dbReference>
<dbReference type="PANTHER" id="PTHR32487">
    <property type="entry name" value="3-OXO-DELTA(4,5)-STEROID 5-BETA-REDUCTASE"/>
    <property type="match status" value="1"/>
</dbReference>
<dbReference type="Gene3D" id="3.40.50.720">
    <property type="entry name" value="NAD(P)-binding Rossmann-like Domain"/>
    <property type="match status" value="1"/>
</dbReference>
<protein>
    <submittedName>
        <fullName evidence="2">Nucleoside-diphosphate-sugar epimerase</fullName>
    </submittedName>
</protein>
<keyword evidence="3" id="KW-1185">Reference proteome</keyword>
<evidence type="ECO:0000259" key="1">
    <source>
        <dbReference type="Pfam" id="PF22917"/>
    </source>
</evidence>
<dbReference type="PANTHER" id="PTHR32487:SF0">
    <property type="entry name" value="3-OXO-DELTA(4,5)-STEROID 5-BETA-REDUCTASE"/>
    <property type="match status" value="1"/>
</dbReference>
<dbReference type="InterPro" id="IPR036291">
    <property type="entry name" value="NAD(P)-bd_dom_sf"/>
</dbReference>
<name>A0A3N2C8Z2_9MICO</name>
<sequence>MTSPEAPRTALVVGASGITGSAIVSQLLEEGGWRILALSRRAPAAHPQVEHVAADLRDADDLARALGGTGVTHVFFTAWSRQDTEAENIRVNGGMVRDLLAALSTEPVQHVALVTGLKHYLGPFEAYAAGEMPDTPFHEDEERLDTPNFYYEQEDELFAAAARAGFTWSVHRSHTVIGHAVGNAMNMASTLAVQAALCKRLDRPFVFPGSETQWNGLTDMTDAGLLAEQMLWAASSPAGADEAFNIVNGDVFRWRWMWPRLAAHLGVEPEGFDTEPRPLEQQMAGVEGTWVELVAEHGLVEADLSRVASWWHTDGDLGRDIEVVTDMSKSRLAGFTGYRRTLDAFTAIFDRLREERIVP</sequence>
<dbReference type="AlphaFoldDB" id="A0A3N2C8Z2"/>
<dbReference type="CDD" id="cd08948">
    <property type="entry name" value="5beta-POR_like_SDR_a"/>
    <property type="match status" value="1"/>
</dbReference>
<comment type="caution">
    <text evidence="2">The sequence shown here is derived from an EMBL/GenBank/DDBJ whole genome shotgun (WGS) entry which is preliminary data.</text>
</comment>
<gene>
    <name evidence="2" type="ORF">EDD42_3891</name>
</gene>
<organism evidence="2 3">
    <name type="scientific">Plantibacter flavus</name>
    <dbReference type="NCBI Taxonomy" id="150123"/>
    <lineage>
        <taxon>Bacteria</taxon>
        <taxon>Bacillati</taxon>
        <taxon>Actinomycetota</taxon>
        <taxon>Actinomycetes</taxon>
        <taxon>Micrococcales</taxon>
        <taxon>Microbacteriaceae</taxon>
        <taxon>Plantibacter</taxon>
    </lineage>
</organism>
<accession>A0A3N2C8Z2</accession>
<dbReference type="RefSeq" id="WP_085511539.1">
    <property type="nucleotide sequence ID" value="NZ_FXAP01000002.1"/>
</dbReference>
<dbReference type="InterPro" id="IPR055222">
    <property type="entry name" value="PRISE-like_Rossmann-fold"/>
</dbReference>
<evidence type="ECO:0000313" key="3">
    <source>
        <dbReference type="Proteomes" id="UP000266915"/>
    </source>
</evidence>
<dbReference type="EMBL" id="RKHL01000001">
    <property type="protein sequence ID" value="ROR83774.1"/>
    <property type="molecule type" value="Genomic_DNA"/>
</dbReference>